<reference evidence="1 2" key="1">
    <citation type="submission" date="2016-01" db="EMBL/GenBank/DDBJ databases">
        <title>Investigation of taxonomic status of Bacillus aminovorans.</title>
        <authorList>
            <person name="Verma A."/>
            <person name="Pal Y."/>
            <person name="Krishnamurthi S."/>
        </authorList>
    </citation>
    <scope>NUCLEOTIDE SEQUENCE [LARGE SCALE GENOMIC DNA]</scope>
    <source>
        <strain evidence="1 2">DSM 1314</strain>
    </source>
</reference>
<organism evidence="1 2">
    <name type="scientific">Domibacillus aminovorans</name>
    <dbReference type="NCBI Taxonomy" id="29332"/>
    <lineage>
        <taxon>Bacteria</taxon>
        <taxon>Bacillati</taxon>
        <taxon>Bacillota</taxon>
        <taxon>Bacilli</taxon>
        <taxon>Bacillales</taxon>
        <taxon>Bacillaceae</taxon>
        <taxon>Domibacillus</taxon>
    </lineage>
</organism>
<dbReference type="Pfam" id="PF01663">
    <property type="entry name" value="Phosphodiest"/>
    <property type="match status" value="1"/>
</dbReference>
<dbReference type="AlphaFoldDB" id="A0A177L793"/>
<dbReference type="Proteomes" id="UP000076935">
    <property type="component" value="Unassembled WGS sequence"/>
</dbReference>
<dbReference type="RefSeq" id="WP_063965320.1">
    <property type="nucleotide sequence ID" value="NZ_JBCNAN010000002.1"/>
</dbReference>
<dbReference type="GO" id="GO:0016787">
    <property type="term" value="F:hydrolase activity"/>
    <property type="evidence" value="ECO:0007669"/>
    <property type="project" value="UniProtKB-ARBA"/>
</dbReference>
<dbReference type="SUPFAM" id="SSF53649">
    <property type="entry name" value="Alkaline phosphatase-like"/>
    <property type="match status" value="1"/>
</dbReference>
<comment type="caution">
    <text evidence="1">The sequence shown here is derived from an EMBL/GenBank/DDBJ whole genome shotgun (WGS) entry which is preliminary data.</text>
</comment>
<dbReference type="Gene3D" id="3.40.720.10">
    <property type="entry name" value="Alkaline Phosphatase, subunit A"/>
    <property type="match status" value="1"/>
</dbReference>
<sequence length="384" mass="43739">MNVLVSLDGIGYKIFERYAQKFINNGYSYCHKLITTFPSVTFNAHATAITGSKHDKHFVFDNVITDSKTLERISLYGDHSLIDKDDLHKQTLFHSLSKHSLTSSCIHWPLTSGNTYIDYLITEANSKKSIQEPNPVYSLDNIALNKTILAIQSSSVDFVASRFVGYDALAHKYGKDFDEAIEYIQLLVDYIAQIYDALLKFQASFNLIIFSDHGQSDVKSFFYPNQILGQSPWNQNLYNDQIRFVGDGSGSLLFYSLLDDQENKKIISYFTNFPEVSDFAYIECKNYSRYKPVGILNLNPNVCGEDIMAGEQPQYEDMKSLHGYNPTTVDEMNGFLVCIGSQIERGKWIEQEKIENIAPTLASLFQIPHHCDGKVIKEIIRENE</sequence>
<evidence type="ECO:0000313" key="2">
    <source>
        <dbReference type="Proteomes" id="UP000076935"/>
    </source>
</evidence>
<protein>
    <submittedName>
        <fullName evidence="1">AP protein</fullName>
    </submittedName>
</protein>
<dbReference type="EMBL" id="LQWY01000019">
    <property type="protein sequence ID" value="OAH61443.1"/>
    <property type="molecule type" value="Genomic_DNA"/>
</dbReference>
<name>A0A177L793_9BACI</name>
<dbReference type="InterPro" id="IPR017850">
    <property type="entry name" value="Alkaline_phosphatase_core_sf"/>
</dbReference>
<dbReference type="PANTHER" id="PTHR10151:SF120">
    <property type="entry name" value="BIS(5'-ADENOSYL)-TRIPHOSPHATASE"/>
    <property type="match status" value="1"/>
</dbReference>
<dbReference type="PANTHER" id="PTHR10151">
    <property type="entry name" value="ECTONUCLEOTIDE PYROPHOSPHATASE/PHOSPHODIESTERASE"/>
    <property type="match status" value="1"/>
</dbReference>
<accession>A0A177L793</accession>
<dbReference type="InterPro" id="IPR002591">
    <property type="entry name" value="Phosphodiest/P_Trfase"/>
</dbReference>
<gene>
    <name evidence="1" type="ORF">AWH49_12605</name>
</gene>
<keyword evidence="2" id="KW-1185">Reference proteome</keyword>
<proteinExistence type="predicted"/>
<evidence type="ECO:0000313" key="1">
    <source>
        <dbReference type="EMBL" id="OAH61443.1"/>
    </source>
</evidence>